<protein>
    <submittedName>
        <fullName evidence="2">Disease resistance protein (TIR-NBS-LRR class)</fullName>
    </submittedName>
</protein>
<dbReference type="SUPFAM" id="SSF52540">
    <property type="entry name" value="P-loop containing nucleoside triphosphate hydrolases"/>
    <property type="match status" value="1"/>
</dbReference>
<evidence type="ECO:0000313" key="3">
    <source>
        <dbReference type="Proteomes" id="UP000236291"/>
    </source>
</evidence>
<dbReference type="AlphaFoldDB" id="A0A2K3KZT2"/>
<name>A0A2K3KZT2_TRIPR</name>
<evidence type="ECO:0000313" key="2">
    <source>
        <dbReference type="EMBL" id="PNX71791.1"/>
    </source>
</evidence>
<accession>A0A2K3KZT2</accession>
<gene>
    <name evidence="2" type="ORF">L195_g027676</name>
</gene>
<reference evidence="2 3" key="1">
    <citation type="journal article" date="2014" name="Am. J. Bot.">
        <title>Genome assembly and annotation for red clover (Trifolium pratense; Fabaceae).</title>
        <authorList>
            <person name="Istvanek J."/>
            <person name="Jaros M."/>
            <person name="Krenek A."/>
            <person name="Repkova J."/>
        </authorList>
    </citation>
    <scope>NUCLEOTIDE SEQUENCE [LARGE SCALE GENOMIC DNA]</scope>
    <source>
        <strain evidence="3">cv. Tatra</strain>
        <tissue evidence="2">Young leaves</tissue>
    </source>
</reference>
<dbReference type="EMBL" id="ASHM01023790">
    <property type="protein sequence ID" value="PNX71791.1"/>
    <property type="molecule type" value="Genomic_DNA"/>
</dbReference>
<proteinExistence type="predicted"/>
<dbReference type="PANTHER" id="PTHR11017">
    <property type="entry name" value="LEUCINE-RICH REPEAT-CONTAINING PROTEIN"/>
    <property type="match status" value="1"/>
</dbReference>
<dbReference type="PANTHER" id="PTHR11017:SF271">
    <property type="entry name" value="DISEASE RESISTANCE PROTEIN (TIR-NBS-LRR CLASS) FAMILY"/>
    <property type="match status" value="1"/>
</dbReference>
<dbReference type="Pfam" id="PF00931">
    <property type="entry name" value="NB-ARC"/>
    <property type="match status" value="1"/>
</dbReference>
<dbReference type="InterPro" id="IPR002182">
    <property type="entry name" value="NB-ARC"/>
</dbReference>
<sequence>EEKDDQLISEMSWREALPEAPDLAGGFVVLNSRNESEEVKDIVENATCLFDMTDLYIVDDPVGIKSRIRDMIQRLNIQQSNDIMPLGLWGMGGIGKTTIAKAINDKQMKVNELSFLVGMHSTIVAGSKIFLKIKYNKNDRNKLGMHDLICYETWEQTFGDFSMSSIHSPFKMKL</sequence>
<dbReference type="InterPro" id="IPR027417">
    <property type="entry name" value="P-loop_NTPase"/>
</dbReference>
<dbReference type="Proteomes" id="UP000236291">
    <property type="component" value="Unassembled WGS sequence"/>
</dbReference>
<dbReference type="InterPro" id="IPR044974">
    <property type="entry name" value="Disease_R_plants"/>
</dbReference>
<organism evidence="2 3">
    <name type="scientific">Trifolium pratense</name>
    <name type="common">Red clover</name>
    <dbReference type="NCBI Taxonomy" id="57577"/>
    <lineage>
        <taxon>Eukaryota</taxon>
        <taxon>Viridiplantae</taxon>
        <taxon>Streptophyta</taxon>
        <taxon>Embryophyta</taxon>
        <taxon>Tracheophyta</taxon>
        <taxon>Spermatophyta</taxon>
        <taxon>Magnoliopsida</taxon>
        <taxon>eudicotyledons</taxon>
        <taxon>Gunneridae</taxon>
        <taxon>Pentapetalae</taxon>
        <taxon>rosids</taxon>
        <taxon>fabids</taxon>
        <taxon>Fabales</taxon>
        <taxon>Fabaceae</taxon>
        <taxon>Papilionoideae</taxon>
        <taxon>50 kb inversion clade</taxon>
        <taxon>NPAAA clade</taxon>
        <taxon>Hologalegina</taxon>
        <taxon>IRL clade</taxon>
        <taxon>Trifolieae</taxon>
        <taxon>Trifolium</taxon>
    </lineage>
</organism>
<dbReference type="GO" id="GO:0043531">
    <property type="term" value="F:ADP binding"/>
    <property type="evidence" value="ECO:0007669"/>
    <property type="project" value="InterPro"/>
</dbReference>
<dbReference type="Gene3D" id="3.40.50.300">
    <property type="entry name" value="P-loop containing nucleotide triphosphate hydrolases"/>
    <property type="match status" value="1"/>
</dbReference>
<feature type="non-terminal residue" evidence="2">
    <location>
        <position position="1"/>
    </location>
</feature>
<dbReference type="GO" id="GO:0006952">
    <property type="term" value="P:defense response"/>
    <property type="evidence" value="ECO:0007669"/>
    <property type="project" value="InterPro"/>
</dbReference>
<reference evidence="2 3" key="2">
    <citation type="journal article" date="2017" name="Front. Plant Sci.">
        <title>Gene Classification and Mining of Molecular Markers Useful in Red Clover (Trifolium pratense) Breeding.</title>
        <authorList>
            <person name="Istvanek J."/>
            <person name="Dluhosova J."/>
            <person name="Dluhos P."/>
            <person name="Patkova L."/>
            <person name="Nedelnik J."/>
            <person name="Repkova J."/>
        </authorList>
    </citation>
    <scope>NUCLEOTIDE SEQUENCE [LARGE SCALE GENOMIC DNA]</scope>
    <source>
        <strain evidence="3">cv. Tatra</strain>
        <tissue evidence="2">Young leaves</tissue>
    </source>
</reference>
<comment type="caution">
    <text evidence="2">The sequence shown here is derived from an EMBL/GenBank/DDBJ whole genome shotgun (WGS) entry which is preliminary data.</text>
</comment>
<feature type="domain" description="NB-ARC" evidence="1">
    <location>
        <begin position="67"/>
        <end position="112"/>
    </location>
</feature>
<evidence type="ECO:0000259" key="1">
    <source>
        <dbReference type="Pfam" id="PF00931"/>
    </source>
</evidence>
<dbReference type="ExpressionAtlas" id="A0A2K3KZT2">
    <property type="expression patterns" value="baseline"/>
</dbReference>